<accession>A0A5J4VMB2</accession>
<proteinExistence type="predicted"/>
<dbReference type="EMBL" id="SNRW01006100">
    <property type="protein sequence ID" value="KAA6383728.1"/>
    <property type="molecule type" value="Genomic_DNA"/>
</dbReference>
<evidence type="ECO:0000313" key="2">
    <source>
        <dbReference type="Proteomes" id="UP000324800"/>
    </source>
</evidence>
<protein>
    <submittedName>
        <fullName evidence="1">Uncharacterized protein</fullName>
    </submittedName>
</protein>
<dbReference type="AlphaFoldDB" id="A0A5J4VMB2"/>
<reference evidence="1 2" key="1">
    <citation type="submission" date="2019-03" db="EMBL/GenBank/DDBJ databases">
        <title>Single cell metagenomics reveals metabolic interactions within the superorganism composed of flagellate Streblomastix strix and complex community of Bacteroidetes bacteria on its surface.</title>
        <authorList>
            <person name="Treitli S.C."/>
            <person name="Kolisko M."/>
            <person name="Husnik F."/>
            <person name="Keeling P."/>
            <person name="Hampl V."/>
        </authorList>
    </citation>
    <scope>NUCLEOTIDE SEQUENCE [LARGE SCALE GENOMIC DNA]</scope>
    <source>
        <strain evidence="1">ST1C</strain>
    </source>
</reference>
<comment type="caution">
    <text evidence="1">The sequence shown here is derived from an EMBL/GenBank/DDBJ whole genome shotgun (WGS) entry which is preliminary data.</text>
</comment>
<gene>
    <name evidence="1" type="ORF">EZS28_020745</name>
</gene>
<name>A0A5J4VMB2_9EUKA</name>
<dbReference type="Proteomes" id="UP000324800">
    <property type="component" value="Unassembled WGS sequence"/>
</dbReference>
<evidence type="ECO:0000313" key="1">
    <source>
        <dbReference type="EMBL" id="KAA6383728.1"/>
    </source>
</evidence>
<sequence length="86" mass="10345">MDTQEEILEGREQTYQFDLKPYFPSQPVLFKSCLEQFEDEGTYEEIEAQQVNNGREGYIKYQANVAKEKILNFFIDNNNTRPWTYY</sequence>
<organism evidence="1 2">
    <name type="scientific">Streblomastix strix</name>
    <dbReference type="NCBI Taxonomy" id="222440"/>
    <lineage>
        <taxon>Eukaryota</taxon>
        <taxon>Metamonada</taxon>
        <taxon>Preaxostyla</taxon>
        <taxon>Oxymonadida</taxon>
        <taxon>Streblomastigidae</taxon>
        <taxon>Streblomastix</taxon>
    </lineage>
</organism>